<reference evidence="1" key="2">
    <citation type="journal article" date="2023" name="Microbiol Resour">
        <title>Decontamination and Annotation of the Draft Genome Sequence of the Oomycete Lagenidium giganteum ARSEF 373.</title>
        <authorList>
            <person name="Morgan W.R."/>
            <person name="Tartar A."/>
        </authorList>
    </citation>
    <scope>NUCLEOTIDE SEQUENCE</scope>
    <source>
        <strain evidence="1">ARSEF 373</strain>
    </source>
</reference>
<proteinExistence type="predicted"/>
<organism evidence="1 2">
    <name type="scientific">Lagenidium giganteum</name>
    <dbReference type="NCBI Taxonomy" id="4803"/>
    <lineage>
        <taxon>Eukaryota</taxon>
        <taxon>Sar</taxon>
        <taxon>Stramenopiles</taxon>
        <taxon>Oomycota</taxon>
        <taxon>Peronosporomycetes</taxon>
        <taxon>Pythiales</taxon>
        <taxon>Pythiaceae</taxon>
    </lineage>
</organism>
<evidence type="ECO:0000313" key="2">
    <source>
        <dbReference type="Proteomes" id="UP001146120"/>
    </source>
</evidence>
<sequence length="64" mass="7613">MERVDVHDQLQLLRYSVVLLETKRTLFVFKKYYKSLFLGLFDIPLVNALIREVSEHYSAPIPRC</sequence>
<protein>
    <submittedName>
        <fullName evidence="1">Uncharacterized protein</fullName>
    </submittedName>
</protein>
<evidence type="ECO:0000313" key="1">
    <source>
        <dbReference type="EMBL" id="DBA02766.1"/>
    </source>
</evidence>
<accession>A0AAV2Z8Y2</accession>
<keyword evidence="2" id="KW-1185">Reference proteome</keyword>
<name>A0AAV2Z8Y2_9STRA</name>
<comment type="caution">
    <text evidence="1">The sequence shown here is derived from an EMBL/GenBank/DDBJ whole genome shotgun (WGS) entry which is preliminary data.</text>
</comment>
<reference evidence="1" key="1">
    <citation type="submission" date="2022-11" db="EMBL/GenBank/DDBJ databases">
        <authorList>
            <person name="Morgan W.R."/>
            <person name="Tartar A."/>
        </authorList>
    </citation>
    <scope>NUCLEOTIDE SEQUENCE</scope>
    <source>
        <strain evidence="1">ARSEF 373</strain>
    </source>
</reference>
<dbReference type="Proteomes" id="UP001146120">
    <property type="component" value="Unassembled WGS sequence"/>
</dbReference>
<gene>
    <name evidence="1" type="ORF">N0F65_010694</name>
</gene>
<dbReference type="AlphaFoldDB" id="A0AAV2Z8Y2"/>
<dbReference type="EMBL" id="DAKRPA010000027">
    <property type="protein sequence ID" value="DBA02766.1"/>
    <property type="molecule type" value="Genomic_DNA"/>
</dbReference>